<dbReference type="PIRSF" id="PIRSF001434">
    <property type="entry name" value="CGS"/>
    <property type="match status" value="1"/>
</dbReference>
<name>A0ABV9Z3X2_9HYPH</name>
<comment type="similarity">
    <text evidence="2 8">Belongs to the trans-sulfuration enzymes family.</text>
</comment>
<dbReference type="SUPFAM" id="SSF53383">
    <property type="entry name" value="PLP-dependent transferases"/>
    <property type="match status" value="1"/>
</dbReference>
<proteinExistence type="inferred from homology"/>
<evidence type="ECO:0000256" key="3">
    <source>
        <dbReference type="ARBA" id="ARBA00022898"/>
    </source>
</evidence>
<dbReference type="Gene3D" id="3.90.1150.10">
    <property type="entry name" value="Aspartate Aminotransferase, domain 1"/>
    <property type="match status" value="1"/>
</dbReference>
<dbReference type="PANTHER" id="PTHR43500">
    <property type="entry name" value="CYSTATHIONINE BETA-LYASE-RELATED"/>
    <property type="match status" value="1"/>
</dbReference>
<evidence type="ECO:0000256" key="8">
    <source>
        <dbReference type="RuleBase" id="RU362118"/>
    </source>
</evidence>
<sequence length="391" mass="42426">MSASRDPRTPLGPNTALVATGRDPLQQHGFVNPPTYRGSTVLYPNAEDLFAHRNKYSYGRRGSPTIDALTGAINELEGAAGTVLTPSGLSAVTTAMLSAVRAGDHFLVVDSAYNPGRHFCDTTLKDFGVETTYYDPLVGAGIADLIRPNTKAILTESPGSLTFDVQDVPAIVEVAHRAGVLVLMDNTWATPLFFKPLEHGVDISIQAGTKYISGHSDIMIGTVSANRDAWARLHNTHGNLGLTVGPDDISLALRGLRTMGIRLARHQETGFALARWLQSRPEVAQVMHPGLETDPGHAIWKRDFSGASGLFGFELREGYSQADIERFLNSLTLYGMGYSWGGFESLIIPFDTRGRSLPSRFKGRTLRIHAGLEDVEDLIADLDRAFPALRG</sequence>
<dbReference type="InterPro" id="IPR000277">
    <property type="entry name" value="Cys/Met-Metab_PyrdxlP-dep_enz"/>
</dbReference>
<keyword evidence="4 9" id="KW-0456">Lyase</keyword>
<dbReference type="InterPro" id="IPR015424">
    <property type="entry name" value="PyrdxlP-dep_Trfase"/>
</dbReference>
<dbReference type="PROSITE" id="PS00868">
    <property type="entry name" value="CYS_MET_METAB_PP"/>
    <property type="match status" value="1"/>
</dbReference>
<comment type="caution">
    <text evidence="9">The sequence shown here is derived from an EMBL/GenBank/DDBJ whole genome shotgun (WGS) entry which is preliminary data.</text>
</comment>
<keyword evidence="3 8" id="KW-0663">Pyridoxal phosphate</keyword>
<dbReference type="InterPro" id="IPR054542">
    <property type="entry name" value="Cys_met_metab_PP"/>
</dbReference>
<dbReference type="Pfam" id="PF01053">
    <property type="entry name" value="Cys_Met_Meta_PP"/>
    <property type="match status" value="1"/>
</dbReference>
<evidence type="ECO:0000256" key="1">
    <source>
        <dbReference type="ARBA" id="ARBA00001933"/>
    </source>
</evidence>
<dbReference type="GO" id="GO:0047804">
    <property type="term" value="F:cysteine-S-conjugate beta-lyase activity"/>
    <property type="evidence" value="ECO:0007669"/>
    <property type="project" value="UniProtKB-EC"/>
</dbReference>
<dbReference type="CDD" id="cd00614">
    <property type="entry name" value="CGS_like"/>
    <property type="match status" value="1"/>
</dbReference>
<comment type="pathway">
    <text evidence="5">Amino-acid biosynthesis; L-methionine biosynthesis via de novo pathway; L-homocysteine from L-cystathionine: step 1/1.</text>
</comment>
<gene>
    <name evidence="9" type="primary">metC</name>
    <name evidence="9" type="ORF">ACFPFW_10515</name>
</gene>
<dbReference type="InterPro" id="IPR015422">
    <property type="entry name" value="PyrdxlP-dep_Trfase_small"/>
</dbReference>
<organism evidence="9 10">
    <name type="scientific">Flaviflagellibacter deserti</name>
    <dbReference type="NCBI Taxonomy" id="2267266"/>
    <lineage>
        <taxon>Bacteria</taxon>
        <taxon>Pseudomonadati</taxon>
        <taxon>Pseudomonadota</taxon>
        <taxon>Alphaproteobacteria</taxon>
        <taxon>Hyphomicrobiales</taxon>
        <taxon>Flaviflagellibacter</taxon>
    </lineage>
</organism>
<reference evidence="10" key="1">
    <citation type="journal article" date="2019" name="Int. J. Syst. Evol. Microbiol.">
        <title>The Global Catalogue of Microorganisms (GCM) 10K type strain sequencing project: providing services to taxonomists for standard genome sequencing and annotation.</title>
        <authorList>
            <consortium name="The Broad Institute Genomics Platform"/>
            <consortium name="The Broad Institute Genome Sequencing Center for Infectious Disease"/>
            <person name="Wu L."/>
            <person name="Ma J."/>
        </authorList>
    </citation>
    <scope>NUCLEOTIDE SEQUENCE [LARGE SCALE GENOMIC DNA]</scope>
    <source>
        <strain evidence="10">CGMCC 1.16444</strain>
    </source>
</reference>
<protein>
    <submittedName>
        <fullName evidence="9">Cystathionine beta-lyase</fullName>
        <ecNumber evidence="9">4.4.1.13</ecNumber>
    </submittedName>
</protein>
<evidence type="ECO:0000256" key="6">
    <source>
        <dbReference type="ARBA" id="ARBA00047517"/>
    </source>
</evidence>
<dbReference type="NCBIfam" id="TIGR01324">
    <property type="entry name" value="cysta_beta_ly_B"/>
    <property type="match status" value="1"/>
</dbReference>
<dbReference type="EC" id="4.4.1.13" evidence="9"/>
<dbReference type="Proteomes" id="UP001595796">
    <property type="component" value="Unassembled WGS sequence"/>
</dbReference>
<dbReference type="InterPro" id="IPR015421">
    <property type="entry name" value="PyrdxlP-dep_Trfase_major"/>
</dbReference>
<evidence type="ECO:0000256" key="7">
    <source>
        <dbReference type="ARBA" id="ARBA00047625"/>
    </source>
</evidence>
<comment type="catalytic activity">
    <reaction evidence="7">
        <text>an S-substituted L-cysteine + H2O = a thiol + pyruvate + NH4(+)</text>
        <dbReference type="Rhea" id="RHEA:18121"/>
        <dbReference type="ChEBI" id="CHEBI:15361"/>
        <dbReference type="ChEBI" id="CHEBI:15377"/>
        <dbReference type="ChEBI" id="CHEBI:28938"/>
        <dbReference type="ChEBI" id="CHEBI:29256"/>
        <dbReference type="ChEBI" id="CHEBI:58717"/>
        <dbReference type="EC" id="4.4.1.13"/>
    </reaction>
</comment>
<keyword evidence="10" id="KW-1185">Reference proteome</keyword>
<dbReference type="PANTHER" id="PTHR43500:SF1">
    <property type="entry name" value="CYSTATHIONINE BETA-LYASE-RELATED"/>
    <property type="match status" value="1"/>
</dbReference>
<evidence type="ECO:0000256" key="4">
    <source>
        <dbReference type="ARBA" id="ARBA00023239"/>
    </source>
</evidence>
<comment type="cofactor">
    <cofactor evidence="1 8">
        <name>pyridoxal 5'-phosphate</name>
        <dbReference type="ChEBI" id="CHEBI:597326"/>
    </cofactor>
</comment>
<dbReference type="InterPro" id="IPR006233">
    <property type="entry name" value="Cys_b_lyase_bac"/>
</dbReference>
<dbReference type="EMBL" id="JBHSJF010000006">
    <property type="protein sequence ID" value="MFC5068442.1"/>
    <property type="molecule type" value="Genomic_DNA"/>
</dbReference>
<evidence type="ECO:0000313" key="9">
    <source>
        <dbReference type="EMBL" id="MFC5068442.1"/>
    </source>
</evidence>
<comment type="catalytic activity">
    <reaction evidence="6">
        <text>L,L-cystathionine + H2O = L-homocysteine + pyruvate + NH4(+)</text>
        <dbReference type="Rhea" id="RHEA:13965"/>
        <dbReference type="ChEBI" id="CHEBI:15361"/>
        <dbReference type="ChEBI" id="CHEBI:15377"/>
        <dbReference type="ChEBI" id="CHEBI:28938"/>
        <dbReference type="ChEBI" id="CHEBI:58161"/>
        <dbReference type="ChEBI" id="CHEBI:58199"/>
    </reaction>
</comment>
<evidence type="ECO:0000256" key="2">
    <source>
        <dbReference type="ARBA" id="ARBA00009077"/>
    </source>
</evidence>
<accession>A0ABV9Z3X2</accession>
<dbReference type="Gene3D" id="3.40.640.10">
    <property type="entry name" value="Type I PLP-dependent aspartate aminotransferase-like (Major domain)"/>
    <property type="match status" value="1"/>
</dbReference>
<evidence type="ECO:0000313" key="10">
    <source>
        <dbReference type="Proteomes" id="UP001595796"/>
    </source>
</evidence>
<evidence type="ECO:0000256" key="5">
    <source>
        <dbReference type="ARBA" id="ARBA00046315"/>
    </source>
</evidence>